<evidence type="ECO:0000313" key="3">
    <source>
        <dbReference type="Proteomes" id="UP000494214"/>
    </source>
</evidence>
<dbReference type="Proteomes" id="UP000494214">
    <property type="component" value="Unassembled WGS sequence"/>
</dbReference>
<evidence type="ECO:0000313" key="2">
    <source>
        <dbReference type="EMBL" id="CAB3710414.1"/>
    </source>
</evidence>
<sequence length="358" mass="40116">MTLFRRVVALVCMSALFAPLAALAQSPTDRALDAEAAALRERHRANTDKLLDQAREDMALVVMPTVNFDAQPQRDFDDAATRDQFTRQSSTLLHWQHVTEKGYAMTVGQGKHKFDAADLGPMFQTTRGGLTYQVIPVWPGEYRLNRITYHQPRTALPDTDARAKSMDFQKDLGMATLTETADVDFKKTGPWTPLAPGEDGLGEGCQVMLRFGEGCNEAAREYRWVEDAKRAFHERTAEMVPVAGVDTELLFTPLATITLKAGDVVLMDGFKLPDDQPVMVKDSCGVLAREWVCLLESMTLERLPASIEDFRKARSAASFQLPKLDAALKELVYREPKYYFEPAAGVPNRFEMSKESWK</sequence>
<dbReference type="RefSeq" id="WP_175123964.1">
    <property type="nucleotide sequence ID" value="NZ_CADIJM010000005.1"/>
</dbReference>
<organism evidence="2 3">
    <name type="scientific">Achromobacter animicus</name>
    <dbReference type="NCBI Taxonomy" id="1389935"/>
    <lineage>
        <taxon>Bacteria</taxon>
        <taxon>Pseudomonadati</taxon>
        <taxon>Pseudomonadota</taxon>
        <taxon>Betaproteobacteria</taxon>
        <taxon>Burkholderiales</taxon>
        <taxon>Alcaligenaceae</taxon>
        <taxon>Achromobacter</taxon>
    </lineage>
</organism>
<gene>
    <name evidence="2" type="ORF">LMG26690_03170</name>
</gene>
<proteinExistence type="predicted"/>
<keyword evidence="3" id="KW-1185">Reference proteome</keyword>
<dbReference type="AlphaFoldDB" id="A0A6S7A348"/>
<evidence type="ECO:0000256" key="1">
    <source>
        <dbReference type="SAM" id="SignalP"/>
    </source>
</evidence>
<accession>A0A6S7A348</accession>
<feature type="chain" id="PRO_5028971696" evidence="1">
    <location>
        <begin position="25"/>
        <end position="358"/>
    </location>
</feature>
<keyword evidence="1" id="KW-0732">Signal</keyword>
<protein>
    <submittedName>
        <fullName evidence="2">Uncharacterized protein</fullName>
    </submittedName>
</protein>
<name>A0A6S7A348_9BURK</name>
<feature type="signal peptide" evidence="1">
    <location>
        <begin position="1"/>
        <end position="24"/>
    </location>
</feature>
<dbReference type="EMBL" id="CADIJM010000005">
    <property type="protein sequence ID" value="CAB3710414.1"/>
    <property type="molecule type" value="Genomic_DNA"/>
</dbReference>
<reference evidence="2 3" key="1">
    <citation type="submission" date="2020-04" db="EMBL/GenBank/DDBJ databases">
        <authorList>
            <person name="De Canck E."/>
        </authorList>
    </citation>
    <scope>NUCLEOTIDE SEQUENCE [LARGE SCALE GENOMIC DNA]</scope>
    <source>
        <strain evidence="2 3">LMG 26690</strain>
    </source>
</reference>